<evidence type="ECO:0000256" key="2">
    <source>
        <dbReference type="ARBA" id="ARBA00022598"/>
    </source>
</evidence>
<proteinExistence type="predicted"/>
<keyword evidence="4" id="KW-0067">ATP-binding</keyword>
<evidence type="ECO:0000256" key="7">
    <source>
        <dbReference type="ARBA" id="ARBA00029936"/>
    </source>
</evidence>
<dbReference type="GO" id="GO:0005829">
    <property type="term" value="C:cytosol"/>
    <property type="evidence" value="ECO:0007669"/>
    <property type="project" value="TreeGrafter"/>
</dbReference>
<dbReference type="Proteomes" id="UP000887565">
    <property type="component" value="Unplaced"/>
</dbReference>
<dbReference type="GO" id="GO:0006438">
    <property type="term" value="P:valyl-tRNA aminoacylation"/>
    <property type="evidence" value="ECO:0007669"/>
    <property type="project" value="InterPro"/>
</dbReference>
<keyword evidence="5" id="KW-0648">Protein biosynthesis</keyword>
<keyword evidence="10" id="KW-1185">Reference proteome</keyword>
<name>A0A915I7R2_ROMCU</name>
<dbReference type="InterPro" id="IPR002303">
    <property type="entry name" value="Valyl-tRNA_ligase"/>
</dbReference>
<evidence type="ECO:0000256" key="3">
    <source>
        <dbReference type="ARBA" id="ARBA00022741"/>
    </source>
</evidence>
<evidence type="ECO:0000256" key="8">
    <source>
        <dbReference type="ARBA" id="ARBA00047552"/>
    </source>
</evidence>
<dbReference type="PANTHER" id="PTHR11946">
    <property type="entry name" value="VALYL-TRNA SYNTHETASES"/>
    <property type="match status" value="1"/>
</dbReference>
<evidence type="ECO:0000259" key="9">
    <source>
        <dbReference type="Pfam" id="PF08264"/>
    </source>
</evidence>
<evidence type="ECO:0000256" key="4">
    <source>
        <dbReference type="ARBA" id="ARBA00022840"/>
    </source>
</evidence>
<dbReference type="Gene3D" id="1.10.730.10">
    <property type="entry name" value="Isoleucyl-tRNA Synthetase, Domain 1"/>
    <property type="match status" value="1"/>
</dbReference>
<sequence length="146" mass="17107">MRKAWLSETCKIIQDRQDTDIQSLTILDLWILSRLSNLTRILNSSLRSFDFHIAVHCLYVFWWHEFCDVYLEYSKQYLPRTEHDVIVDENRRKVIARLFATVADIYLRSAAPFLPFLTEELYSTLPIIKNGDASIHQAAFPASLVN</sequence>
<comment type="catalytic activity">
    <reaction evidence="8">
        <text>tRNA(Val) + L-valine + ATP = L-valyl-tRNA(Val) + AMP + diphosphate</text>
        <dbReference type="Rhea" id="RHEA:10704"/>
        <dbReference type="Rhea" id="RHEA-COMP:9672"/>
        <dbReference type="Rhea" id="RHEA-COMP:9708"/>
        <dbReference type="ChEBI" id="CHEBI:30616"/>
        <dbReference type="ChEBI" id="CHEBI:33019"/>
        <dbReference type="ChEBI" id="CHEBI:57762"/>
        <dbReference type="ChEBI" id="CHEBI:78442"/>
        <dbReference type="ChEBI" id="CHEBI:78537"/>
        <dbReference type="ChEBI" id="CHEBI:456215"/>
        <dbReference type="EC" id="6.1.1.9"/>
    </reaction>
</comment>
<dbReference type="WBParaSite" id="nRc.2.0.1.t09369-RA">
    <property type="protein sequence ID" value="nRc.2.0.1.t09369-RA"/>
    <property type="gene ID" value="nRc.2.0.1.g09369"/>
</dbReference>
<evidence type="ECO:0000313" key="10">
    <source>
        <dbReference type="Proteomes" id="UP000887565"/>
    </source>
</evidence>
<keyword evidence="3" id="KW-0547">Nucleotide-binding</keyword>
<dbReference type="InterPro" id="IPR033705">
    <property type="entry name" value="Anticodon_Ia_Val"/>
</dbReference>
<dbReference type="SUPFAM" id="SSF47323">
    <property type="entry name" value="Anticodon-binding domain of a subclass of class I aminoacyl-tRNA synthetases"/>
    <property type="match status" value="1"/>
</dbReference>
<dbReference type="GO" id="GO:0004832">
    <property type="term" value="F:valine-tRNA ligase activity"/>
    <property type="evidence" value="ECO:0007669"/>
    <property type="project" value="UniProtKB-EC"/>
</dbReference>
<dbReference type="InterPro" id="IPR009080">
    <property type="entry name" value="tRNAsynth_Ia_anticodon-bd"/>
</dbReference>
<evidence type="ECO:0000313" key="11">
    <source>
        <dbReference type="WBParaSite" id="nRc.2.0.1.t09369-RA"/>
    </source>
</evidence>
<dbReference type="PANTHER" id="PTHR11946:SF93">
    <property type="entry name" value="VALINE--TRNA LIGASE, CHLOROPLASTIC_MITOCHONDRIAL 2"/>
    <property type="match status" value="1"/>
</dbReference>
<organism evidence="10 11">
    <name type="scientific">Romanomermis culicivorax</name>
    <name type="common">Nematode worm</name>
    <dbReference type="NCBI Taxonomy" id="13658"/>
    <lineage>
        <taxon>Eukaryota</taxon>
        <taxon>Metazoa</taxon>
        <taxon>Ecdysozoa</taxon>
        <taxon>Nematoda</taxon>
        <taxon>Enoplea</taxon>
        <taxon>Dorylaimia</taxon>
        <taxon>Mermithida</taxon>
        <taxon>Mermithoidea</taxon>
        <taxon>Mermithidae</taxon>
        <taxon>Romanomermis</taxon>
    </lineage>
</organism>
<keyword evidence="2" id="KW-0436">Ligase</keyword>
<protein>
    <recommendedName>
        <fullName evidence="1">valine--tRNA ligase</fullName>
        <ecNumber evidence="1">6.1.1.9</ecNumber>
    </recommendedName>
    <alternativeName>
        <fullName evidence="7">Valyl-tRNA synthetase</fullName>
    </alternativeName>
</protein>
<dbReference type="InterPro" id="IPR013155">
    <property type="entry name" value="M/V/L/I-tRNA-synth_anticd-bd"/>
</dbReference>
<dbReference type="EC" id="6.1.1.9" evidence="1"/>
<dbReference type="AlphaFoldDB" id="A0A915I7R2"/>
<dbReference type="CDD" id="cd07962">
    <property type="entry name" value="Anticodon_Ia_Val"/>
    <property type="match status" value="1"/>
</dbReference>
<evidence type="ECO:0000256" key="1">
    <source>
        <dbReference type="ARBA" id="ARBA00013169"/>
    </source>
</evidence>
<keyword evidence="6" id="KW-0030">Aminoacyl-tRNA synthetase</keyword>
<evidence type="ECO:0000256" key="5">
    <source>
        <dbReference type="ARBA" id="ARBA00022917"/>
    </source>
</evidence>
<feature type="domain" description="Methionyl/Valyl/Leucyl/Isoleucyl-tRNA synthetase anticodon-binding" evidence="9">
    <location>
        <begin position="28"/>
        <end position="142"/>
    </location>
</feature>
<reference evidence="11" key="1">
    <citation type="submission" date="2022-11" db="UniProtKB">
        <authorList>
            <consortium name="WormBaseParasite"/>
        </authorList>
    </citation>
    <scope>IDENTIFICATION</scope>
</reference>
<dbReference type="Pfam" id="PF08264">
    <property type="entry name" value="Anticodon_1"/>
    <property type="match status" value="1"/>
</dbReference>
<accession>A0A915I7R2</accession>
<evidence type="ECO:0000256" key="6">
    <source>
        <dbReference type="ARBA" id="ARBA00023146"/>
    </source>
</evidence>
<dbReference type="GO" id="GO:0005524">
    <property type="term" value="F:ATP binding"/>
    <property type="evidence" value="ECO:0007669"/>
    <property type="project" value="UniProtKB-KW"/>
</dbReference>